<keyword evidence="2" id="KW-0813">Transport</keyword>
<sequence length="418" mass="46016">MTKDRGKLCVLFFTGAGANLAHAADSGFVEQSTATLTTRNYFFSRDFSDIRGSEKSMAQEWAQGFILNFKSGYTPGLVGFGLDATAKFGIKLDSSPDRVNSGLLPVKDDGRAADNYGRLGLAAKMRVSKTELKVGELQPNIPSLVFSDIRLLPPAYQGASITSSEIPGLTLQAGHLTSTTLRNEAGESKLQALLGNKPQRQVSSDAFNYVGGDYAFNSNRTTVSAWHSRLEDIYEQDFFGLKHSVPVGSWVLGANLGYYDAKETGRKRVGKVDNQAFFSLLSAKLGGHTFYAGYQGMYGDSPFPRVFLNVSALGNELPTYEFVSTHERSFQLRYDYDFAALGVPGLLASTRYVTGDNVKTGMGYEGKDWERDLDLSYTFQSAPLKGLGVRVRNAMARSNYRTDINENRLIISYTWTLF</sequence>
<dbReference type="PANTHER" id="PTHR34596:SF2">
    <property type="entry name" value="CHITOPORIN"/>
    <property type="match status" value="1"/>
</dbReference>
<organism evidence="5 6">
    <name type="scientific">Pseudomonas fluorescens NCIMB 11764</name>
    <dbReference type="NCBI Taxonomy" id="1221522"/>
    <lineage>
        <taxon>Bacteria</taxon>
        <taxon>Pseudomonadati</taxon>
        <taxon>Pseudomonadota</taxon>
        <taxon>Gammaproteobacteria</taxon>
        <taxon>Pseudomonadales</taxon>
        <taxon>Pseudomonadaceae</taxon>
        <taxon>Pseudomonas</taxon>
    </lineage>
</organism>
<evidence type="ECO:0000313" key="5">
    <source>
        <dbReference type="EMBL" id="AKV08477.1"/>
    </source>
</evidence>
<dbReference type="PANTHER" id="PTHR34596">
    <property type="entry name" value="CHITOPORIN"/>
    <property type="match status" value="1"/>
</dbReference>
<accession>A0A0K1QS41</accession>
<evidence type="ECO:0000256" key="1">
    <source>
        <dbReference type="ARBA" id="ARBA00009075"/>
    </source>
</evidence>
<evidence type="ECO:0000256" key="2">
    <source>
        <dbReference type="ARBA" id="ARBA00022448"/>
    </source>
</evidence>
<evidence type="ECO:0000313" key="6">
    <source>
        <dbReference type="Proteomes" id="UP000017175"/>
    </source>
</evidence>
<keyword evidence="3 4" id="KW-0732">Signal</keyword>
<gene>
    <name evidence="5" type="ORF">B723_19580</name>
</gene>
<dbReference type="eggNOG" id="ENOG502Z9P4">
    <property type="taxonomic scope" value="Bacteria"/>
</dbReference>
<dbReference type="GO" id="GO:0016020">
    <property type="term" value="C:membrane"/>
    <property type="evidence" value="ECO:0007669"/>
    <property type="project" value="InterPro"/>
</dbReference>
<reference evidence="5 6" key="1">
    <citation type="journal article" date="2012" name="J. Bacteriol.">
        <title>Draft genome sequence of the cyanide-utilizing bacterium Pseudomonas fluorescens strain NCIMB 11764.</title>
        <authorList>
            <person name="Vilo C.A."/>
            <person name="Benedik M.J."/>
            <person name="Kunz D.A."/>
            <person name="Dong Q."/>
        </authorList>
    </citation>
    <scope>NUCLEOTIDE SEQUENCE [LARGE SCALE GENOMIC DNA]</scope>
    <source>
        <strain evidence="5 6">NCIMB 11764</strain>
    </source>
</reference>
<dbReference type="AlphaFoldDB" id="A0A0K1QS41"/>
<dbReference type="Gene3D" id="2.40.160.10">
    <property type="entry name" value="Porin"/>
    <property type="match status" value="1"/>
</dbReference>
<dbReference type="GO" id="GO:0015288">
    <property type="term" value="F:porin activity"/>
    <property type="evidence" value="ECO:0007669"/>
    <property type="project" value="TreeGrafter"/>
</dbReference>
<evidence type="ECO:0000256" key="3">
    <source>
        <dbReference type="ARBA" id="ARBA00022729"/>
    </source>
</evidence>
<name>A0A0K1QS41_PSEFL</name>
<dbReference type="EMBL" id="CP010945">
    <property type="protein sequence ID" value="AKV08477.1"/>
    <property type="molecule type" value="Genomic_DNA"/>
</dbReference>
<dbReference type="Proteomes" id="UP000017175">
    <property type="component" value="Chromosome"/>
</dbReference>
<dbReference type="Pfam" id="PF03573">
    <property type="entry name" value="OprD"/>
    <property type="match status" value="1"/>
</dbReference>
<proteinExistence type="inferred from homology"/>
<dbReference type="InterPro" id="IPR005318">
    <property type="entry name" value="OM_porin_bac"/>
</dbReference>
<feature type="chain" id="PRO_5005467832" evidence="4">
    <location>
        <begin position="24"/>
        <end position="418"/>
    </location>
</feature>
<feature type="signal peptide" evidence="4">
    <location>
        <begin position="1"/>
        <end position="23"/>
    </location>
</feature>
<dbReference type="OrthoDB" id="6759120at2"/>
<protein>
    <submittedName>
        <fullName evidence="5">Porin</fullName>
    </submittedName>
</protein>
<dbReference type="RefSeq" id="WP_017339108.1">
    <property type="nucleotide sequence ID" value="NZ_CP010945.1"/>
</dbReference>
<evidence type="ECO:0000256" key="4">
    <source>
        <dbReference type="SAM" id="SignalP"/>
    </source>
</evidence>
<comment type="similarity">
    <text evidence="1">Belongs to the outer membrane porin (Opr) (TC 1.B.25) family.</text>
</comment>
<dbReference type="InterPro" id="IPR023614">
    <property type="entry name" value="Porin_dom_sf"/>
</dbReference>